<dbReference type="Proteomes" id="UP001597549">
    <property type="component" value="Unassembled WGS sequence"/>
</dbReference>
<keyword evidence="1" id="KW-0732">Signal</keyword>
<comment type="caution">
    <text evidence="2">The sequence shown here is derived from an EMBL/GenBank/DDBJ whole genome shotgun (WGS) entry which is preliminary data.</text>
</comment>
<gene>
    <name evidence="2" type="ORF">ACFSX9_12515</name>
</gene>
<evidence type="ECO:0008006" key="4">
    <source>
        <dbReference type="Google" id="ProtNLM"/>
    </source>
</evidence>
<feature type="chain" id="PRO_5045851951" description="Lipoprotein" evidence="1">
    <location>
        <begin position="23"/>
        <end position="143"/>
    </location>
</feature>
<evidence type="ECO:0000313" key="2">
    <source>
        <dbReference type="EMBL" id="MFD2909554.1"/>
    </source>
</evidence>
<protein>
    <recommendedName>
        <fullName evidence="4">Lipoprotein</fullName>
    </recommendedName>
</protein>
<reference evidence="3" key="1">
    <citation type="journal article" date="2019" name="Int. J. Syst. Evol. Microbiol.">
        <title>The Global Catalogue of Microorganisms (GCM) 10K type strain sequencing project: providing services to taxonomists for standard genome sequencing and annotation.</title>
        <authorList>
            <consortium name="The Broad Institute Genomics Platform"/>
            <consortium name="The Broad Institute Genome Sequencing Center for Infectious Disease"/>
            <person name="Wu L."/>
            <person name="Ma J."/>
        </authorList>
    </citation>
    <scope>NUCLEOTIDE SEQUENCE [LARGE SCALE GENOMIC DNA]</scope>
    <source>
        <strain evidence="3">KCTC 52644</strain>
    </source>
</reference>
<evidence type="ECO:0000313" key="3">
    <source>
        <dbReference type="Proteomes" id="UP001597549"/>
    </source>
</evidence>
<accession>A0ABW5Z9M5</accession>
<evidence type="ECO:0000256" key="1">
    <source>
        <dbReference type="SAM" id="SignalP"/>
    </source>
</evidence>
<sequence length="143" mass="15700">MKTIFKTSLLLLISMAFFNCNNDDGNAANQDQCNYSGLSYVLSSNTTKILIPETELTTDFFNTSTNGPEVEIFKTDDPGNFWFLTTVVTANTTGTGTLNLGGTVYPVNVTCQRTGNAVGQEMRYDITSSSLEAEFCVVIDFFH</sequence>
<organism evidence="2 3">
    <name type="scientific">Flavobacterium ardleyense</name>
    <dbReference type="NCBI Taxonomy" id="2038737"/>
    <lineage>
        <taxon>Bacteria</taxon>
        <taxon>Pseudomonadati</taxon>
        <taxon>Bacteroidota</taxon>
        <taxon>Flavobacteriia</taxon>
        <taxon>Flavobacteriales</taxon>
        <taxon>Flavobacteriaceae</taxon>
        <taxon>Flavobacterium</taxon>
    </lineage>
</organism>
<dbReference type="EMBL" id="JBHUOL010000018">
    <property type="protein sequence ID" value="MFD2909554.1"/>
    <property type="molecule type" value="Genomic_DNA"/>
</dbReference>
<dbReference type="RefSeq" id="WP_379808151.1">
    <property type="nucleotide sequence ID" value="NZ_JBHUOL010000018.1"/>
</dbReference>
<feature type="signal peptide" evidence="1">
    <location>
        <begin position="1"/>
        <end position="22"/>
    </location>
</feature>
<keyword evidence="3" id="KW-1185">Reference proteome</keyword>
<proteinExistence type="predicted"/>
<name>A0ABW5Z9M5_9FLAO</name>